<dbReference type="InParanoid" id="A0A2P6NI14"/>
<proteinExistence type="predicted"/>
<gene>
    <name evidence="1" type="ORF">PROFUN_08326</name>
</gene>
<name>A0A2P6NI14_9EUKA</name>
<dbReference type="AlphaFoldDB" id="A0A2P6NI14"/>
<accession>A0A2P6NI14</accession>
<organism evidence="1 2">
    <name type="scientific">Planoprotostelium fungivorum</name>
    <dbReference type="NCBI Taxonomy" id="1890364"/>
    <lineage>
        <taxon>Eukaryota</taxon>
        <taxon>Amoebozoa</taxon>
        <taxon>Evosea</taxon>
        <taxon>Variosea</taxon>
        <taxon>Cavosteliida</taxon>
        <taxon>Cavosteliaceae</taxon>
        <taxon>Planoprotostelium</taxon>
    </lineage>
</organism>
<reference evidence="1 2" key="1">
    <citation type="journal article" date="2018" name="Genome Biol. Evol.">
        <title>Multiple Roots of Fruiting Body Formation in Amoebozoa.</title>
        <authorList>
            <person name="Hillmann F."/>
            <person name="Forbes G."/>
            <person name="Novohradska S."/>
            <person name="Ferling I."/>
            <person name="Riege K."/>
            <person name="Groth M."/>
            <person name="Westermann M."/>
            <person name="Marz M."/>
            <person name="Spaller T."/>
            <person name="Winckler T."/>
            <person name="Schaap P."/>
            <person name="Glockner G."/>
        </authorList>
    </citation>
    <scope>NUCLEOTIDE SEQUENCE [LARGE SCALE GENOMIC DNA]</scope>
    <source>
        <strain evidence="1 2">Jena</strain>
    </source>
</reference>
<keyword evidence="2" id="KW-1185">Reference proteome</keyword>
<dbReference type="Proteomes" id="UP000241769">
    <property type="component" value="Unassembled WGS sequence"/>
</dbReference>
<sequence length="282" mass="33494">MLIVHLEDELVDAGKLLESDLSEEILNEPVDHLINGNGKRKSSTPTEEPFELLISKYMMMIRGKIFFDWERMTSKFSKPKTGKTHWHKILDLTSIVEQNSVQYVPLNDMLPFFLSKLCTKREEFQRWQTKLLEERLRIPYDREADRKRETKRKRQEKVNINSLGLQSSCPCKVSQVEASGKRRAIRDIRELHNQGDQVRRVREVMCTFEEMLTTSDQQLKHYIDIYANSEKQWFVERVQNFIEKPRNRLKVEQLLKSQGYELTYKDTNYVHNEKPLEATALE</sequence>
<protein>
    <submittedName>
        <fullName evidence="1">Uncharacterized protein</fullName>
    </submittedName>
</protein>
<dbReference type="EMBL" id="MDYQ01000079">
    <property type="protein sequence ID" value="PRP83600.1"/>
    <property type="molecule type" value="Genomic_DNA"/>
</dbReference>
<evidence type="ECO:0000313" key="1">
    <source>
        <dbReference type="EMBL" id="PRP83600.1"/>
    </source>
</evidence>
<comment type="caution">
    <text evidence="1">The sequence shown here is derived from an EMBL/GenBank/DDBJ whole genome shotgun (WGS) entry which is preliminary data.</text>
</comment>
<evidence type="ECO:0000313" key="2">
    <source>
        <dbReference type="Proteomes" id="UP000241769"/>
    </source>
</evidence>